<dbReference type="Pfam" id="PF25327">
    <property type="entry name" value="UBL_ZFAND1"/>
    <property type="match status" value="1"/>
</dbReference>
<dbReference type="AlphaFoldDB" id="A0A915IK03"/>
<evidence type="ECO:0000313" key="4">
    <source>
        <dbReference type="WBParaSite" id="nRc.2.0.1.t14150-RA"/>
    </source>
</evidence>
<evidence type="ECO:0000259" key="2">
    <source>
        <dbReference type="Pfam" id="PF25327"/>
    </source>
</evidence>
<organism evidence="3 4">
    <name type="scientific">Romanomermis culicivorax</name>
    <name type="common">Nematode worm</name>
    <dbReference type="NCBI Taxonomy" id="13658"/>
    <lineage>
        <taxon>Eukaryota</taxon>
        <taxon>Metazoa</taxon>
        <taxon>Ecdysozoa</taxon>
        <taxon>Nematoda</taxon>
        <taxon>Enoplea</taxon>
        <taxon>Dorylaimia</taxon>
        <taxon>Mermithida</taxon>
        <taxon>Mermithoidea</taxon>
        <taxon>Mermithidae</taxon>
        <taxon>Romanomermis</taxon>
    </lineage>
</organism>
<evidence type="ECO:0000313" key="3">
    <source>
        <dbReference type="Proteomes" id="UP000887565"/>
    </source>
</evidence>
<feature type="compositionally biased region" description="Basic and acidic residues" evidence="1">
    <location>
        <begin position="15"/>
        <end position="29"/>
    </location>
</feature>
<evidence type="ECO:0000256" key="1">
    <source>
        <dbReference type="SAM" id="MobiDB-lite"/>
    </source>
</evidence>
<protein>
    <recommendedName>
        <fullName evidence="2">ZFAND1-like ubiquitin-like domain-containing protein</fullName>
    </recommendedName>
</protein>
<feature type="region of interest" description="Disordered" evidence="1">
    <location>
        <begin position="1"/>
        <end position="29"/>
    </location>
</feature>
<accession>A0A915IK03</accession>
<feature type="domain" description="ZFAND1-like ubiquitin-like" evidence="2">
    <location>
        <begin position="100"/>
        <end position="151"/>
    </location>
</feature>
<dbReference type="Proteomes" id="UP000887565">
    <property type="component" value="Unplaced"/>
</dbReference>
<dbReference type="WBParaSite" id="nRc.2.0.1.t14150-RA">
    <property type="protein sequence ID" value="nRc.2.0.1.t14150-RA"/>
    <property type="gene ID" value="nRc.2.0.1.g14150"/>
</dbReference>
<name>A0A915IK03_ROMCU</name>
<sequence length="169" mass="19671">HRFQSDHGCPPFAKSSDDDRKIIVSKKTNENHDVDTRKFADQRQKFEQKNKKRDSITSKVALMKLKQTALGDKNFPEEERLYFYVDLPKNAKFSVLAVCFSKEWSIGKCIDVIVKLGEIPLENPQNNQKLKLFAKIEQEYRFLSPDDCLIKLIDSDLISNAITLYAFYF</sequence>
<keyword evidence="3" id="KW-1185">Reference proteome</keyword>
<proteinExistence type="predicted"/>
<dbReference type="InterPro" id="IPR057358">
    <property type="entry name" value="UBL_ZFAND1-like"/>
</dbReference>
<reference evidence="4" key="1">
    <citation type="submission" date="2022-11" db="UniProtKB">
        <authorList>
            <consortium name="WormBaseParasite"/>
        </authorList>
    </citation>
    <scope>IDENTIFICATION</scope>
</reference>